<dbReference type="InterPro" id="IPR011333">
    <property type="entry name" value="SKP1/BTB/POZ_sf"/>
</dbReference>
<protein>
    <recommendedName>
        <fullName evidence="1">BTB domain-containing protein</fullName>
    </recommendedName>
</protein>
<dbReference type="EMBL" id="CAJVPA010000228">
    <property type="protein sequence ID" value="CAG8414745.1"/>
    <property type="molecule type" value="Genomic_DNA"/>
</dbReference>
<dbReference type="Proteomes" id="UP001152646">
    <property type="component" value="Unassembled WGS sequence"/>
</dbReference>
<dbReference type="SUPFAM" id="SSF54695">
    <property type="entry name" value="POZ domain"/>
    <property type="match status" value="1"/>
</dbReference>
<evidence type="ECO:0000259" key="1">
    <source>
        <dbReference type="PROSITE" id="PS50097"/>
    </source>
</evidence>
<evidence type="ECO:0000313" key="2">
    <source>
        <dbReference type="EMBL" id="CAG8414745.1"/>
    </source>
</evidence>
<accession>A0A9W4JVW8</accession>
<organism evidence="2 3">
    <name type="scientific">Penicillium salamii</name>
    <dbReference type="NCBI Taxonomy" id="1612424"/>
    <lineage>
        <taxon>Eukaryota</taxon>
        <taxon>Fungi</taxon>
        <taxon>Dikarya</taxon>
        <taxon>Ascomycota</taxon>
        <taxon>Pezizomycotina</taxon>
        <taxon>Eurotiomycetes</taxon>
        <taxon>Eurotiomycetidae</taxon>
        <taxon>Eurotiales</taxon>
        <taxon>Aspergillaceae</taxon>
        <taxon>Penicillium</taxon>
    </lineage>
</organism>
<dbReference type="Gene3D" id="3.30.710.10">
    <property type="entry name" value="Potassium Channel Kv1.1, Chain A"/>
    <property type="match status" value="1"/>
</dbReference>
<evidence type="ECO:0000313" key="3">
    <source>
        <dbReference type="Proteomes" id="UP001152646"/>
    </source>
</evidence>
<dbReference type="AlphaFoldDB" id="A0A9W4JVW8"/>
<sequence length="183" mass="21415">MSQTTMNKAIESPMFIVAVGAERAEMKIHSNILAGASRTLGALVNGNMREAHERKSEWIDVDKETFIRFRQYLYYADYNMPTFAVRRTPDDRGNEKSQRAEIAALNEYEGWNWPTISWMNIPTLDQYRWDSNARADYAWFRDEIRQQPIRGAKLADDLVDEYPSPRPILMGLQRQSRLRLVPR</sequence>
<dbReference type="InterPro" id="IPR000210">
    <property type="entry name" value="BTB/POZ_dom"/>
</dbReference>
<feature type="domain" description="BTB" evidence="1">
    <location>
        <begin position="13"/>
        <end position="82"/>
    </location>
</feature>
<proteinExistence type="predicted"/>
<gene>
    <name evidence="2" type="ORF">PSALAMII_LOCUS9567</name>
</gene>
<reference evidence="2" key="1">
    <citation type="submission" date="2021-07" db="EMBL/GenBank/DDBJ databases">
        <authorList>
            <person name="Branca A.L. A."/>
        </authorList>
    </citation>
    <scope>NUCLEOTIDE SEQUENCE</scope>
</reference>
<dbReference type="OrthoDB" id="9997739at2759"/>
<name>A0A9W4JVW8_9EURO</name>
<comment type="caution">
    <text evidence="2">The sequence shown here is derived from an EMBL/GenBank/DDBJ whole genome shotgun (WGS) entry which is preliminary data.</text>
</comment>
<dbReference type="PROSITE" id="PS50097">
    <property type="entry name" value="BTB"/>
    <property type="match status" value="1"/>
</dbReference>